<comment type="caution">
    <text evidence="2">The sequence shown here is derived from an EMBL/GenBank/DDBJ whole genome shotgun (WGS) entry which is preliminary data.</text>
</comment>
<name>A0A1X2IJH8_9FUNG</name>
<evidence type="ECO:0008006" key="4">
    <source>
        <dbReference type="Google" id="ProtNLM"/>
    </source>
</evidence>
<reference evidence="2 3" key="1">
    <citation type="submission" date="2016-07" db="EMBL/GenBank/DDBJ databases">
        <title>Pervasive Adenine N6-methylation of Active Genes in Fungi.</title>
        <authorList>
            <consortium name="DOE Joint Genome Institute"/>
            <person name="Mondo S.J."/>
            <person name="Dannebaum R.O."/>
            <person name="Kuo R.C."/>
            <person name="Labutti K."/>
            <person name="Haridas S."/>
            <person name="Kuo A."/>
            <person name="Salamov A."/>
            <person name="Ahrendt S.R."/>
            <person name="Lipzen A."/>
            <person name="Sullivan W."/>
            <person name="Andreopoulos W.B."/>
            <person name="Clum A."/>
            <person name="Lindquist E."/>
            <person name="Daum C."/>
            <person name="Ramamoorthy G.K."/>
            <person name="Gryganskyi A."/>
            <person name="Culley D."/>
            <person name="Magnuson J.K."/>
            <person name="James T.Y."/>
            <person name="O'Malley M.A."/>
            <person name="Stajich J.E."/>
            <person name="Spatafora J.W."/>
            <person name="Visel A."/>
            <person name="Grigoriev I.V."/>
        </authorList>
    </citation>
    <scope>NUCLEOTIDE SEQUENCE [LARGE SCALE GENOMIC DNA]</scope>
    <source>
        <strain evidence="2 3">NRRL 1336</strain>
    </source>
</reference>
<organism evidence="2 3">
    <name type="scientific">Absidia repens</name>
    <dbReference type="NCBI Taxonomy" id="90262"/>
    <lineage>
        <taxon>Eukaryota</taxon>
        <taxon>Fungi</taxon>
        <taxon>Fungi incertae sedis</taxon>
        <taxon>Mucoromycota</taxon>
        <taxon>Mucoromycotina</taxon>
        <taxon>Mucoromycetes</taxon>
        <taxon>Mucorales</taxon>
        <taxon>Cunninghamellaceae</taxon>
        <taxon>Absidia</taxon>
    </lineage>
</organism>
<evidence type="ECO:0000256" key="1">
    <source>
        <dbReference type="SAM" id="MobiDB-lite"/>
    </source>
</evidence>
<feature type="region of interest" description="Disordered" evidence="1">
    <location>
        <begin position="63"/>
        <end position="92"/>
    </location>
</feature>
<gene>
    <name evidence="2" type="ORF">BCR42DRAFT_412288</name>
</gene>
<dbReference type="Proteomes" id="UP000193560">
    <property type="component" value="Unassembled WGS sequence"/>
</dbReference>
<evidence type="ECO:0000313" key="2">
    <source>
        <dbReference type="EMBL" id="ORZ17679.1"/>
    </source>
</evidence>
<dbReference type="OrthoDB" id="2412252at2759"/>
<dbReference type="EMBL" id="MCGE01000009">
    <property type="protein sequence ID" value="ORZ17679.1"/>
    <property type="molecule type" value="Genomic_DNA"/>
</dbReference>
<keyword evidence="3" id="KW-1185">Reference proteome</keyword>
<dbReference type="SUPFAM" id="SSF50729">
    <property type="entry name" value="PH domain-like"/>
    <property type="match status" value="1"/>
</dbReference>
<protein>
    <recommendedName>
        <fullName evidence="4">PH domain-containing protein</fullName>
    </recommendedName>
</protein>
<dbReference type="AlphaFoldDB" id="A0A1X2IJH8"/>
<evidence type="ECO:0000313" key="3">
    <source>
        <dbReference type="Proteomes" id="UP000193560"/>
    </source>
</evidence>
<dbReference type="InterPro" id="IPR011993">
    <property type="entry name" value="PH-like_dom_sf"/>
</dbReference>
<feature type="compositionally biased region" description="Low complexity" evidence="1">
    <location>
        <begin position="73"/>
        <end position="88"/>
    </location>
</feature>
<accession>A0A1X2IJH8</accession>
<sequence>MFHSFNKQDDILKNTEEVPVTVPVYEGQLGWYTEKQKWKWHLFRFDGLSFICLSTRKVKLPRDTPIEQDNNDNDNNNLQSPSPTSPLLATPKHPYTEDSNVVMASHYQLPSWSVNLLQVTSISLLALNDKPQQRNCFCIRTTDKCYLLKTRKHKDLERWLFILTKAWNWTQIQQQHIISRSSLSPPPQIPPLNTNPTCDSTKKINNRPPTPPPHFNQTSTKPPPPPQKSQREYYEPNYTSPILSAEKEKWIDEWRDSLQSMAMPSPMCHRTRHSTPIVLNDHDHSPQTGAPGILRPHQSNRQRPVSMSFLPLANQPSSFVKKKRSDEVKNWISNRPSHSQHGKDI</sequence>
<feature type="region of interest" description="Disordered" evidence="1">
    <location>
        <begin position="180"/>
        <end position="233"/>
    </location>
</feature>
<proteinExistence type="predicted"/>
<feature type="region of interest" description="Disordered" evidence="1">
    <location>
        <begin position="307"/>
        <end position="345"/>
    </location>
</feature>
<dbReference type="Gene3D" id="2.30.29.30">
    <property type="entry name" value="Pleckstrin-homology domain (PH domain)/Phosphotyrosine-binding domain (PTB)"/>
    <property type="match status" value="1"/>
</dbReference>